<comment type="caution">
    <text evidence="1">The sequence shown here is derived from an EMBL/GenBank/DDBJ whole genome shotgun (WGS) entry which is preliminary data.</text>
</comment>
<protein>
    <recommendedName>
        <fullName evidence="3">Phosphate ABC transporter substrate-binding protein</fullName>
    </recommendedName>
</protein>
<proteinExistence type="predicted"/>
<keyword evidence="2" id="KW-1185">Reference proteome</keyword>
<dbReference type="Gene3D" id="3.40.190.10">
    <property type="entry name" value="Periplasmic binding protein-like II"/>
    <property type="match status" value="1"/>
</dbReference>
<dbReference type="SUPFAM" id="SSF53850">
    <property type="entry name" value="Periplasmic binding protein-like II"/>
    <property type="match status" value="1"/>
</dbReference>
<name>A0ABW1XIP0_9ALTE</name>
<reference evidence="2" key="1">
    <citation type="journal article" date="2019" name="Int. J. Syst. Evol. Microbiol.">
        <title>The Global Catalogue of Microorganisms (GCM) 10K type strain sequencing project: providing services to taxonomists for standard genome sequencing and annotation.</title>
        <authorList>
            <consortium name="The Broad Institute Genomics Platform"/>
            <consortium name="The Broad Institute Genome Sequencing Center for Infectious Disease"/>
            <person name="Wu L."/>
            <person name="Ma J."/>
        </authorList>
    </citation>
    <scope>NUCLEOTIDE SEQUENCE [LARGE SCALE GENOMIC DNA]</scope>
    <source>
        <strain evidence="2">CGMCC 1.16031</strain>
    </source>
</reference>
<sequence length="132" mass="14715">MIFMFFCCQSGAEELVVVVNKANPVTTLQKSQIIDIYMGKFVAFPNGASAFPVDFESDMSLRTAFFETLLEQPVSRVNAYWSRLRFAGKVRPPAKERTVQGVLAYIRDNPGGVGYLPANAVTPDVKVVYRLE</sequence>
<accession>A0ABW1XIP0</accession>
<evidence type="ECO:0000313" key="1">
    <source>
        <dbReference type="EMBL" id="MFC6439671.1"/>
    </source>
</evidence>
<dbReference type="RefSeq" id="WP_131259811.1">
    <property type="nucleotide sequence ID" value="NZ_JBHSUS010000001.1"/>
</dbReference>
<organism evidence="1 2">
    <name type="scientific">Pseudobowmanella zhangzhouensis</name>
    <dbReference type="NCBI Taxonomy" id="1537679"/>
    <lineage>
        <taxon>Bacteria</taxon>
        <taxon>Pseudomonadati</taxon>
        <taxon>Pseudomonadota</taxon>
        <taxon>Gammaproteobacteria</taxon>
        <taxon>Alteromonadales</taxon>
        <taxon>Alteromonadaceae</taxon>
    </lineage>
</organism>
<dbReference type="Proteomes" id="UP001596364">
    <property type="component" value="Unassembled WGS sequence"/>
</dbReference>
<evidence type="ECO:0008006" key="3">
    <source>
        <dbReference type="Google" id="ProtNLM"/>
    </source>
</evidence>
<dbReference type="EMBL" id="JBHSUS010000001">
    <property type="protein sequence ID" value="MFC6439671.1"/>
    <property type="molecule type" value="Genomic_DNA"/>
</dbReference>
<evidence type="ECO:0000313" key="2">
    <source>
        <dbReference type="Proteomes" id="UP001596364"/>
    </source>
</evidence>
<gene>
    <name evidence="1" type="ORF">ACFP85_05865</name>
</gene>